<organism evidence="1 2">
    <name type="scientific">Sphingobacterium suaedae</name>
    <dbReference type="NCBI Taxonomy" id="1686402"/>
    <lineage>
        <taxon>Bacteria</taxon>
        <taxon>Pseudomonadati</taxon>
        <taxon>Bacteroidota</taxon>
        <taxon>Sphingobacteriia</taxon>
        <taxon>Sphingobacteriales</taxon>
        <taxon>Sphingobacteriaceae</taxon>
        <taxon>Sphingobacterium</taxon>
    </lineage>
</organism>
<keyword evidence="2" id="KW-1185">Reference proteome</keyword>
<gene>
    <name evidence="1" type="ORF">ACFSR5_14440</name>
</gene>
<proteinExistence type="predicted"/>
<reference evidence="2" key="1">
    <citation type="journal article" date="2019" name="Int. J. Syst. Evol. Microbiol.">
        <title>The Global Catalogue of Microorganisms (GCM) 10K type strain sequencing project: providing services to taxonomists for standard genome sequencing and annotation.</title>
        <authorList>
            <consortium name="The Broad Institute Genomics Platform"/>
            <consortium name="The Broad Institute Genome Sequencing Center for Infectious Disease"/>
            <person name="Wu L."/>
            <person name="Ma J."/>
        </authorList>
    </citation>
    <scope>NUCLEOTIDE SEQUENCE [LARGE SCALE GENOMIC DNA]</scope>
    <source>
        <strain evidence="2">KCTC 42662</strain>
    </source>
</reference>
<comment type="caution">
    <text evidence="1">The sequence shown here is derived from an EMBL/GenBank/DDBJ whole genome shotgun (WGS) entry which is preliminary data.</text>
</comment>
<dbReference type="InterPro" id="IPR029033">
    <property type="entry name" value="His_PPase_superfam"/>
</dbReference>
<evidence type="ECO:0000313" key="2">
    <source>
        <dbReference type="Proteomes" id="UP001597545"/>
    </source>
</evidence>
<accession>A0ABW5KMM2</accession>
<dbReference type="InterPro" id="IPR013078">
    <property type="entry name" value="His_Pase_superF_clade-1"/>
</dbReference>
<dbReference type="Gene3D" id="3.40.50.1240">
    <property type="entry name" value="Phosphoglycerate mutase-like"/>
    <property type="match status" value="1"/>
</dbReference>
<dbReference type="SUPFAM" id="SSF53254">
    <property type="entry name" value="Phosphoglycerate mutase-like"/>
    <property type="match status" value="1"/>
</dbReference>
<protein>
    <submittedName>
        <fullName evidence="1">SixA phosphatase family protein</fullName>
    </submittedName>
</protein>
<dbReference type="EMBL" id="JBHULR010000006">
    <property type="protein sequence ID" value="MFD2548847.1"/>
    <property type="molecule type" value="Genomic_DNA"/>
</dbReference>
<sequence>MEKKALYIIRHAKAEEHGLAQKDFDRNLVDKGIERAKQTAEELKKRLPHNHEKTMILASTANRAAQTAQIFCEVLGYPAADVVWEPRIYEAHYLMLMKRINDVPARFSHVLLVGHNPGLSDFVDYVTNTYVNLKTSAIARLELDEGIDYSTVSANTATLQQVICKPY</sequence>
<evidence type="ECO:0000313" key="1">
    <source>
        <dbReference type="EMBL" id="MFD2548847.1"/>
    </source>
</evidence>
<dbReference type="Proteomes" id="UP001597545">
    <property type="component" value="Unassembled WGS sequence"/>
</dbReference>
<dbReference type="CDD" id="cd07067">
    <property type="entry name" value="HP_PGM_like"/>
    <property type="match status" value="1"/>
</dbReference>
<name>A0ABW5KMM2_9SPHI</name>
<dbReference type="RefSeq" id="WP_380905022.1">
    <property type="nucleotide sequence ID" value="NZ_JBHUEG010000005.1"/>
</dbReference>
<dbReference type="Pfam" id="PF00300">
    <property type="entry name" value="His_Phos_1"/>
    <property type="match status" value="1"/>
</dbReference>